<dbReference type="InterPro" id="IPR051049">
    <property type="entry name" value="Dienelactone_hydrolase-like"/>
</dbReference>
<keyword evidence="2" id="KW-0378">Hydrolase</keyword>
<proteinExistence type="predicted"/>
<protein>
    <submittedName>
        <fullName evidence="2">Dienelactone hydrolase</fullName>
    </submittedName>
</protein>
<dbReference type="Pfam" id="PF01738">
    <property type="entry name" value="DLH"/>
    <property type="match status" value="1"/>
</dbReference>
<evidence type="ECO:0000313" key="3">
    <source>
        <dbReference type="Proteomes" id="UP000215027"/>
    </source>
</evidence>
<feature type="domain" description="Dienelactone hydrolase" evidence="1">
    <location>
        <begin position="8"/>
        <end position="211"/>
    </location>
</feature>
<accession>A0A160T6X5</accession>
<evidence type="ECO:0000313" key="2">
    <source>
        <dbReference type="EMBL" id="CUS05692.1"/>
    </source>
</evidence>
<dbReference type="Gene3D" id="3.40.50.1820">
    <property type="entry name" value="alpha/beta hydrolase"/>
    <property type="match status" value="1"/>
</dbReference>
<dbReference type="PANTHER" id="PTHR46623:SF6">
    <property type="entry name" value="ALPHA_BETA-HYDROLASES SUPERFAMILY PROTEIN"/>
    <property type="match status" value="1"/>
</dbReference>
<gene>
    <name evidence="2" type="ORF">CFX0092_B0158</name>
</gene>
<sequence>MALNQPNGYLAQPAFGAGDPVLVLHAWWGLNDTIRALCDRLAAEGFVALAPDLYHGQVADTIPGAEALAQTLNYEQAKAQVAAAADYLIDHAGPSPRGLAVIGFSLGASYALDFVAGAPDELRSVVLFYGTGDTDVGRSNAAFLGHFAANDPYESPEYVDGMEKYIQSVGRPVTFHTYPGTGHWFFEPDRPDAYNPAAAELAWERTLAFLRRDDR</sequence>
<keyword evidence="3" id="KW-1185">Reference proteome</keyword>
<dbReference type="KEGG" id="pbf:CFX0092_B0158"/>
<evidence type="ECO:0000259" key="1">
    <source>
        <dbReference type="Pfam" id="PF01738"/>
    </source>
</evidence>
<name>A0A160T6X5_9CHLR</name>
<dbReference type="RefSeq" id="WP_095045069.1">
    <property type="nucleotide sequence ID" value="NZ_LN890656.1"/>
</dbReference>
<reference evidence="2" key="1">
    <citation type="submission" date="2016-01" db="EMBL/GenBank/DDBJ databases">
        <authorList>
            <person name="Mcilroy J.S."/>
            <person name="Karst M S."/>
            <person name="Albertsen M."/>
        </authorList>
    </citation>
    <scope>NUCLEOTIDE SEQUENCE</scope>
    <source>
        <strain evidence="2">Cfx-K</strain>
    </source>
</reference>
<dbReference type="OrthoDB" id="9771666at2"/>
<dbReference type="EMBL" id="LN890656">
    <property type="protein sequence ID" value="CUS05692.1"/>
    <property type="molecule type" value="Genomic_DNA"/>
</dbReference>
<dbReference type="GO" id="GO:0016787">
    <property type="term" value="F:hydrolase activity"/>
    <property type="evidence" value="ECO:0007669"/>
    <property type="project" value="UniProtKB-KW"/>
</dbReference>
<dbReference type="InterPro" id="IPR002925">
    <property type="entry name" value="Dienelactn_hydro"/>
</dbReference>
<dbReference type="Proteomes" id="UP000215027">
    <property type="component" value="Chromosome II"/>
</dbReference>
<dbReference type="AlphaFoldDB" id="A0A160T6X5"/>
<organism evidence="2 3">
    <name type="scientific">Candidatus Promineifilum breve</name>
    <dbReference type="NCBI Taxonomy" id="1806508"/>
    <lineage>
        <taxon>Bacteria</taxon>
        <taxon>Bacillati</taxon>
        <taxon>Chloroflexota</taxon>
        <taxon>Ardenticatenia</taxon>
        <taxon>Candidatus Promineifilales</taxon>
        <taxon>Candidatus Promineifilaceae</taxon>
        <taxon>Candidatus Promineifilum</taxon>
    </lineage>
</organism>
<dbReference type="PANTHER" id="PTHR46623">
    <property type="entry name" value="CARBOXYMETHYLENEBUTENOLIDASE-RELATED"/>
    <property type="match status" value="1"/>
</dbReference>
<dbReference type="InterPro" id="IPR029058">
    <property type="entry name" value="AB_hydrolase_fold"/>
</dbReference>
<dbReference type="SUPFAM" id="SSF53474">
    <property type="entry name" value="alpha/beta-Hydrolases"/>
    <property type="match status" value="1"/>
</dbReference>